<dbReference type="InterPro" id="IPR036291">
    <property type="entry name" value="NAD(P)-bd_dom_sf"/>
</dbReference>
<feature type="domain" description="NAD(P)-binding" evidence="2">
    <location>
        <begin position="8"/>
        <end position="118"/>
    </location>
</feature>
<reference evidence="3" key="1">
    <citation type="submission" date="2020-10" db="EMBL/GenBank/DDBJ databases">
        <title>Diverse heliorhodopsins detected via functional metagenomics in peat lake Actinobacteria, Chloroflexi and Archaea.</title>
        <authorList>
            <person name="Chazan A."/>
            <person name="Rozenberg A."/>
            <person name="Tahan R."/>
            <person name="Mannen K."/>
            <person name="Nagata T."/>
            <person name="Yaish S."/>
            <person name="Larom S."/>
            <person name="Kandori H."/>
            <person name="Inoue K."/>
            <person name="Beja O."/>
            <person name="Pushkarev A."/>
        </authorList>
    </citation>
    <scope>NUCLEOTIDE SEQUENCE</scope>
</reference>
<evidence type="ECO:0000256" key="1">
    <source>
        <dbReference type="SAM" id="Phobius"/>
    </source>
</evidence>
<keyword evidence="4" id="KW-0413">Isomerase</keyword>
<keyword evidence="1" id="KW-0472">Membrane</keyword>
<dbReference type="SUPFAM" id="SSF55961">
    <property type="entry name" value="Bet v1-like"/>
    <property type="match status" value="1"/>
</dbReference>
<dbReference type="EC" id="5.1.3.20" evidence="4"/>
<dbReference type="InterPro" id="IPR021295">
    <property type="entry name" value="DUF2867"/>
</dbReference>
<dbReference type="GO" id="GO:0044877">
    <property type="term" value="F:protein-containing complex binding"/>
    <property type="evidence" value="ECO:0007669"/>
    <property type="project" value="TreeGrafter"/>
</dbReference>
<sequence>MKRILVTGATGYVGGRLIPELLNQGHAVRVLVRDSSKVQGHAWADQVEVIIGDANNESDLIRATENQQVVYYLLHSLHSGAGFQQLEQQMAEKFARACTLNSVEKIIYLGGISNDASLSKHLSSRVEVGKTLASSGIPVFELRAGMIIGSGSASFEMLRHLTHRLPIMTTPKWIKNRTHPIAIRDVLYYLSELANVDNHVGGVFDIGGPTVLSYADLMHLFAEKSGLRKRIIISIPVLTPRLASLWIGLVTPLPTSLAKNLVQSLIAEVVADPAKSISQVVPEPPAGLLPVSQAIELALARVDEGRVDTRWSDARLPIDPSVQSATDPTWVGARTFTDYREARSTKPALNIWRQIERIGGNTGWYGADLLWRARGLIDSLVGGVGLRRGRRDPELLRCGESLDFWRVEALERGSYLRLRAEMKLPGEATLEFSVVPLADGTTRVSQTANFVPRGLFGYLYWYAVLPFHFFVFPTMIRNIIKSAND</sequence>
<protein>
    <submittedName>
        <fullName evidence="4">ADP-L-glycero-D-manno-heptose-6-epimerase</fullName>
        <ecNumber evidence="4">5.1.3.20</ecNumber>
    </submittedName>
    <submittedName>
        <fullName evidence="3">SDR family oxidoreductase</fullName>
    </submittedName>
</protein>
<dbReference type="SUPFAM" id="SSF51735">
    <property type="entry name" value="NAD(P)-binding Rossmann-fold domains"/>
    <property type="match status" value="1"/>
</dbReference>
<dbReference type="AlphaFoldDB" id="A0A871Y7D1"/>
<dbReference type="GO" id="GO:0008712">
    <property type="term" value="F:ADP-glyceromanno-heptose 6-epimerase activity"/>
    <property type="evidence" value="ECO:0007669"/>
    <property type="project" value="UniProtKB-EC"/>
</dbReference>
<keyword evidence="1" id="KW-1133">Transmembrane helix</keyword>
<gene>
    <name evidence="4" type="primary">hldD</name>
    <name evidence="4" type="ORF">HULAa32G3_00006</name>
    <name evidence="3" type="ORF">HULAa55C9_00005</name>
</gene>
<dbReference type="PANTHER" id="PTHR12126:SF11">
    <property type="entry name" value="NADH DEHYDROGENASE [UBIQUINONE] 1 ALPHA SUBCOMPLEX SUBUNIT 9, MITOCHONDRIAL"/>
    <property type="match status" value="1"/>
</dbReference>
<name>A0A871Y7D1_9ACTN</name>
<organism evidence="3">
    <name type="scientific">uncultured Actinomycetes bacterium</name>
    <dbReference type="NCBI Taxonomy" id="152507"/>
    <lineage>
        <taxon>Bacteria</taxon>
        <taxon>Bacillati</taxon>
        <taxon>Actinomycetota</taxon>
        <taxon>Actinomycetes</taxon>
        <taxon>environmental samples</taxon>
    </lineage>
</organism>
<dbReference type="InterPro" id="IPR051207">
    <property type="entry name" value="ComplexI_NDUFA9_subunit"/>
</dbReference>
<evidence type="ECO:0000313" key="4">
    <source>
        <dbReference type="EMBL" id="QOV09086.1"/>
    </source>
</evidence>
<dbReference type="PANTHER" id="PTHR12126">
    <property type="entry name" value="NADH-UBIQUINONE OXIDOREDUCTASE 39 KDA SUBUNIT-RELATED"/>
    <property type="match status" value="1"/>
</dbReference>
<keyword evidence="1" id="KW-0812">Transmembrane</keyword>
<evidence type="ECO:0000313" key="3">
    <source>
        <dbReference type="EMBL" id="QOV08890.1"/>
    </source>
</evidence>
<evidence type="ECO:0000259" key="2">
    <source>
        <dbReference type="Pfam" id="PF13460"/>
    </source>
</evidence>
<feature type="transmembrane region" description="Helical" evidence="1">
    <location>
        <begin position="459"/>
        <end position="480"/>
    </location>
</feature>
<dbReference type="EMBL" id="MW122883">
    <property type="protein sequence ID" value="QOV09086.1"/>
    <property type="molecule type" value="Genomic_DNA"/>
</dbReference>
<dbReference type="Gene3D" id="3.40.50.720">
    <property type="entry name" value="NAD(P)-binding Rossmann-like Domain"/>
    <property type="match status" value="1"/>
</dbReference>
<dbReference type="InterPro" id="IPR016040">
    <property type="entry name" value="NAD(P)-bd_dom"/>
</dbReference>
<proteinExistence type="predicted"/>
<dbReference type="Pfam" id="PF13460">
    <property type="entry name" value="NAD_binding_10"/>
    <property type="match status" value="1"/>
</dbReference>
<dbReference type="EMBL" id="MW122876">
    <property type="protein sequence ID" value="QOV08890.1"/>
    <property type="molecule type" value="Genomic_DNA"/>
</dbReference>
<dbReference type="Pfam" id="PF11066">
    <property type="entry name" value="DUF2867"/>
    <property type="match status" value="1"/>
</dbReference>
<accession>A0A871Y7D1</accession>